<name>A0A9P1MUQ7_9PELO</name>
<gene>
    <name evidence="3" type="ORF">CAMP_LOCUS254</name>
</gene>
<accession>A0A9P1MUQ7</accession>
<dbReference type="Gene3D" id="3.40.50.1820">
    <property type="entry name" value="alpha/beta hydrolase"/>
    <property type="match status" value="1"/>
</dbReference>
<dbReference type="PANTHER" id="PTHR42886:SF29">
    <property type="entry name" value="PUMMELIG, ISOFORM A"/>
    <property type="match status" value="1"/>
</dbReference>
<dbReference type="GO" id="GO:0005739">
    <property type="term" value="C:mitochondrion"/>
    <property type="evidence" value="ECO:0007669"/>
    <property type="project" value="TreeGrafter"/>
</dbReference>
<dbReference type="InterPro" id="IPR029058">
    <property type="entry name" value="AB_hydrolase_fold"/>
</dbReference>
<dbReference type="AlphaFoldDB" id="A0A9P1MUQ7"/>
<proteinExistence type="inferred from homology"/>
<protein>
    <recommendedName>
        <fullName evidence="2">AB hydrolase-1 domain-containing protein</fullName>
    </recommendedName>
</protein>
<dbReference type="InterPro" id="IPR000073">
    <property type="entry name" value="AB_hydrolase_1"/>
</dbReference>
<dbReference type="GO" id="GO:0052689">
    <property type="term" value="F:carboxylic ester hydrolase activity"/>
    <property type="evidence" value="ECO:0007669"/>
    <property type="project" value="TreeGrafter"/>
</dbReference>
<organism evidence="3 4">
    <name type="scientific">Caenorhabditis angaria</name>
    <dbReference type="NCBI Taxonomy" id="860376"/>
    <lineage>
        <taxon>Eukaryota</taxon>
        <taxon>Metazoa</taxon>
        <taxon>Ecdysozoa</taxon>
        <taxon>Nematoda</taxon>
        <taxon>Chromadorea</taxon>
        <taxon>Rhabditida</taxon>
        <taxon>Rhabditina</taxon>
        <taxon>Rhabditomorpha</taxon>
        <taxon>Rhabditoidea</taxon>
        <taxon>Rhabditidae</taxon>
        <taxon>Peloderinae</taxon>
        <taxon>Caenorhabditis</taxon>
    </lineage>
</organism>
<dbReference type="PANTHER" id="PTHR42886">
    <property type="entry name" value="RE40534P-RELATED"/>
    <property type="match status" value="1"/>
</dbReference>
<evidence type="ECO:0000256" key="1">
    <source>
        <dbReference type="ARBA" id="ARBA00038097"/>
    </source>
</evidence>
<dbReference type="Pfam" id="PF00561">
    <property type="entry name" value="Abhydrolase_1"/>
    <property type="match status" value="1"/>
</dbReference>
<dbReference type="GO" id="GO:0042171">
    <property type="term" value="F:lysophosphatidic acid acyltransferase activity"/>
    <property type="evidence" value="ECO:0007669"/>
    <property type="project" value="TreeGrafter"/>
</dbReference>
<dbReference type="GO" id="GO:0006654">
    <property type="term" value="P:phosphatidic acid biosynthetic process"/>
    <property type="evidence" value="ECO:0007669"/>
    <property type="project" value="TreeGrafter"/>
</dbReference>
<dbReference type="PRINTS" id="PR00111">
    <property type="entry name" value="ABHYDROLASE"/>
</dbReference>
<dbReference type="Proteomes" id="UP001152747">
    <property type="component" value="Unassembled WGS sequence"/>
</dbReference>
<feature type="domain" description="AB hydrolase-1" evidence="2">
    <location>
        <begin position="72"/>
        <end position="193"/>
    </location>
</feature>
<keyword evidence="4" id="KW-1185">Reference proteome</keyword>
<reference evidence="3" key="1">
    <citation type="submission" date="2022-11" db="EMBL/GenBank/DDBJ databases">
        <authorList>
            <person name="Kikuchi T."/>
        </authorList>
    </citation>
    <scope>NUCLEOTIDE SEQUENCE</scope>
    <source>
        <strain evidence="3">PS1010</strain>
    </source>
</reference>
<evidence type="ECO:0000313" key="3">
    <source>
        <dbReference type="EMBL" id="CAI5437617.1"/>
    </source>
</evidence>
<dbReference type="EMBL" id="CANHGI010000001">
    <property type="protein sequence ID" value="CAI5437617.1"/>
    <property type="molecule type" value="Genomic_DNA"/>
</dbReference>
<evidence type="ECO:0000313" key="4">
    <source>
        <dbReference type="Proteomes" id="UP001152747"/>
    </source>
</evidence>
<evidence type="ECO:0000259" key="2">
    <source>
        <dbReference type="Pfam" id="PF00561"/>
    </source>
</evidence>
<dbReference type="SUPFAM" id="SSF53474">
    <property type="entry name" value="alpha/beta-Hydrolases"/>
    <property type="match status" value="1"/>
</dbReference>
<dbReference type="OrthoDB" id="7457040at2759"/>
<comment type="similarity">
    <text evidence="1">Belongs to the peptidase S33 family. ABHD4/ABHD5 subfamily.</text>
</comment>
<dbReference type="GO" id="GO:0005811">
    <property type="term" value="C:lipid droplet"/>
    <property type="evidence" value="ECO:0007669"/>
    <property type="project" value="TreeGrafter"/>
</dbReference>
<comment type="caution">
    <text evidence="3">The sequence shown here is derived from an EMBL/GenBank/DDBJ whole genome shotgun (WGS) entry which is preliminary data.</text>
</comment>
<sequence length="353" mass="40001">MLSILSNPVVSKITNWMSFTDEADTQLSRVEARLFENFDIEYSAKYVPVRFKNSEIYTITINNGKEKNPTEAVVFIPGFGAGTAMWCANLKELSENHTIYIFDMIGFGRSSRPTFSSDPSIAELEMVESIEDWRKNMGIEKMHIVAHSFGAYIAAAYALEHSSRINHLILVDPWGFAEKVDANEQLIKPYEWMSFLGGVAGSLNPLSPMRWMGPFAPAIVQKLRPDLQLRFKSIRSNDIYKYVYLCNLPEPTGETAFMSMTLPVGWAKRPMIKRFSGIHTSVGVTFIYGSKSWIDPGPAMDIQSYRDGYVDIKVLRGAGHHVYADDPTEFNKIVKNVVEGRLEQPIYDYTDDE</sequence>
<dbReference type="GO" id="GO:0055088">
    <property type="term" value="P:lipid homeostasis"/>
    <property type="evidence" value="ECO:0007669"/>
    <property type="project" value="TreeGrafter"/>
</dbReference>